<dbReference type="EMBL" id="PCTB01000002">
    <property type="protein sequence ID" value="PIP63178.1"/>
    <property type="molecule type" value="Genomic_DNA"/>
</dbReference>
<accession>A0A2H0C1K6</accession>
<dbReference type="Proteomes" id="UP000231021">
    <property type="component" value="Unassembled WGS sequence"/>
</dbReference>
<dbReference type="AlphaFoldDB" id="A0A2H0C1K6"/>
<evidence type="ECO:0000313" key="1">
    <source>
        <dbReference type="EMBL" id="PIP63178.1"/>
    </source>
</evidence>
<evidence type="ECO:0008006" key="3">
    <source>
        <dbReference type="Google" id="ProtNLM"/>
    </source>
</evidence>
<sequence length="87" mass="9953">MIIAESSFLVTTSSGQGDKSKTEISIDSLIKSHYPKAKFIGFVDGIGWYVRKGDLKRMVTAYEDVFTFHKEELKRFEKLLIETFLGK</sequence>
<gene>
    <name evidence="1" type="ORF">COW98_00050</name>
</gene>
<organism evidence="1 2">
    <name type="scientific">Candidatus Roizmanbacteria bacterium CG22_combo_CG10-13_8_21_14_all_35_9</name>
    <dbReference type="NCBI Taxonomy" id="1974861"/>
    <lineage>
        <taxon>Bacteria</taxon>
        <taxon>Candidatus Roizmaniibacteriota</taxon>
    </lineage>
</organism>
<name>A0A2H0C1K6_9BACT</name>
<evidence type="ECO:0000313" key="2">
    <source>
        <dbReference type="Proteomes" id="UP000231021"/>
    </source>
</evidence>
<proteinExistence type="predicted"/>
<reference evidence="1 2" key="1">
    <citation type="submission" date="2017-09" db="EMBL/GenBank/DDBJ databases">
        <title>Depth-based differentiation of microbial function through sediment-hosted aquifers and enrichment of novel symbionts in the deep terrestrial subsurface.</title>
        <authorList>
            <person name="Probst A.J."/>
            <person name="Ladd B."/>
            <person name="Jarett J.K."/>
            <person name="Geller-Mcgrath D.E."/>
            <person name="Sieber C.M."/>
            <person name="Emerson J.B."/>
            <person name="Anantharaman K."/>
            <person name="Thomas B.C."/>
            <person name="Malmstrom R."/>
            <person name="Stieglmeier M."/>
            <person name="Klingl A."/>
            <person name="Woyke T."/>
            <person name="Ryan C.M."/>
            <person name="Banfield J.F."/>
        </authorList>
    </citation>
    <scope>NUCLEOTIDE SEQUENCE [LARGE SCALE GENOMIC DNA]</scope>
    <source>
        <strain evidence="1">CG22_combo_CG10-13_8_21_14_all_35_9</strain>
    </source>
</reference>
<comment type="caution">
    <text evidence="1">The sequence shown here is derived from an EMBL/GenBank/DDBJ whole genome shotgun (WGS) entry which is preliminary data.</text>
</comment>
<protein>
    <recommendedName>
        <fullName evidence="3">Restriction endonuclease type II DpnII-like domain-containing protein</fullName>
    </recommendedName>
</protein>